<dbReference type="InterPro" id="IPR029058">
    <property type="entry name" value="AB_hydrolase_fold"/>
</dbReference>
<dbReference type="Gene3D" id="3.40.50.1820">
    <property type="entry name" value="alpha/beta hydrolase"/>
    <property type="match status" value="1"/>
</dbReference>
<accession>A0A6V7RB17</accession>
<dbReference type="PANTHER" id="PTHR48098:SF1">
    <property type="entry name" value="DIACYLGLYCEROL ACYLTRANSFERASE_MYCOLYLTRANSFERASE AG85A"/>
    <property type="match status" value="1"/>
</dbReference>
<dbReference type="PANTHER" id="PTHR48098">
    <property type="entry name" value="ENTEROCHELIN ESTERASE-RELATED"/>
    <property type="match status" value="1"/>
</dbReference>
<evidence type="ECO:0000313" key="2">
    <source>
        <dbReference type="Proteomes" id="UP000589351"/>
    </source>
</evidence>
<proteinExistence type="predicted"/>
<gene>
    <name evidence="1" type="ORF">JEODO184_00593</name>
</gene>
<dbReference type="SUPFAM" id="SSF53474">
    <property type="entry name" value="alpha/beta-Hydrolases"/>
    <property type="match status" value="1"/>
</dbReference>
<sequence length="251" mass="28675">MALMRVNFYSKVLGKHHHFNLILPEDDSHYEIEKENKLLPSLMILHGLSSDNNSYLRFTSVERYANDYGVAIILPDGDHSFYANMKYGHSYEDHILEVWAYAHKVFPLSLKREDNYLAGHSMGGFGAIKTSFEHPELFSKACYMSAATNLERMINYDWQDFKVAGIIGDVSTTKGTELDITAIIEKGIASNNLPELYIMCGTEDELHSDNLKFVETLRSKGVKLKFEDGPGEHDYAYWDQGIKKALEWMSN</sequence>
<dbReference type="EMBL" id="CAJEWD010000004">
    <property type="protein sequence ID" value="CAD2073952.1"/>
    <property type="molecule type" value="Genomic_DNA"/>
</dbReference>
<keyword evidence="2" id="KW-1185">Reference proteome</keyword>
<dbReference type="InterPro" id="IPR000801">
    <property type="entry name" value="Esterase-like"/>
</dbReference>
<reference evidence="1 2" key="1">
    <citation type="submission" date="2020-07" db="EMBL/GenBank/DDBJ databases">
        <authorList>
            <person name="Criscuolo A."/>
        </authorList>
    </citation>
    <scope>NUCLEOTIDE SEQUENCE [LARGE SCALE GENOMIC DNA]</scope>
    <source>
        <strain evidence="1">CIP111649</strain>
    </source>
</reference>
<dbReference type="Proteomes" id="UP000589351">
    <property type="component" value="Unassembled WGS sequence"/>
</dbReference>
<organism evidence="1 2">
    <name type="scientific">Jeotgalicoccus meleagridis</name>
    <dbReference type="NCBI Taxonomy" id="2759181"/>
    <lineage>
        <taxon>Bacteria</taxon>
        <taxon>Bacillati</taxon>
        <taxon>Bacillota</taxon>
        <taxon>Bacilli</taxon>
        <taxon>Bacillales</taxon>
        <taxon>Staphylococcaceae</taxon>
        <taxon>Jeotgalicoccus</taxon>
    </lineage>
</organism>
<protein>
    <submittedName>
        <fullName evidence="1">Enterobactin/ferric enterobactin esterase</fullName>
    </submittedName>
</protein>
<name>A0A6V7RB17_9STAP</name>
<dbReference type="InterPro" id="IPR050583">
    <property type="entry name" value="Mycobacterial_A85_antigen"/>
</dbReference>
<comment type="caution">
    <text evidence="1">The sequence shown here is derived from an EMBL/GenBank/DDBJ whole genome shotgun (WGS) entry which is preliminary data.</text>
</comment>
<dbReference type="AlphaFoldDB" id="A0A6V7RB17"/>
<dbReference type="RefSeq" id="WP_185125138.1">
    <property type="nucleotide sequence ID" value="NZ_CAJEWD010000004.1"/>
</dbReference>
<evidence type="ECO:0000313" key="1">
    <source>
        <dbReference type="EMBL" id="CAD2073952.1"/>
    </source>
</evidence>
<dbReference type="GO" id="GO:0016747">
    <property type="term" value="F:acyltransferase activity, transferring groups other than amino-acyl groups"/>
    <property type="evidence" value="ECO:0007669"/>
    <property type="project" value="TreeGrafter"/>
</dbReference>
<dbReference type="Pfam" id="PF00756">
    <property type="entry name" value="Esterase"/>
    <property type="match status" value="1"/>
</dbReference>